<keyword evidence="1" id="KW-0472">Membrane</keyword>
<evidence type="ECO:0000256" key="1">
    <source>
        <dbReference type="SAM" id="Phobius"/>
    </source>
</evidence>
<accession>A0AAN7RAH7</accession>
<comment type="caution">
    <text evidence="2">The sequence shown here is derived from an EMBL/GenBank/DDBJ whole genome shotgun (WGS) entry which is preliminary data.</text>
</comment>
<name>A0AAN7RAH7_TRANT</name>
<keyword evidence="3" id="KW-1185">Reference proteome</keyword>
<dbReference type="Proteomes" id="UP001346149">
    <property type="component" value="Unassembled WGS sequence"/>
</dbReference>
<protein>
    <submittedName>
        <fullName evidence="2">Uncharacterized protein</fullName>
    </submittedName>
</protein>
<reference evidence="2 3" key="1">
    <citation type="journal article" date="2023" name="Hortic Res">
        <title>Pangenome of water caltrop reveals structural variations and asymmetric subgenome divergence after allopolyploidization.</title>
        <authorList>
            <person name="Zhang X."/>
            <person name="Chen Y."/>
            <person name="Wang L."/>
            <person name="Yuan Y."/>
            <person name="Fang M."/>
            <person name="Shi L."/>
            <person name="Lu R."/>
            <person name="Comes H.P."/>
            <person name="Ma Y."/>
            <person name="Chen Y."/>
            <person name="Huang G."/>
            <person name="Zhou Y."/>
            <person name="Zheng Z."/>
            <person name="Qiu Y."/>
        </authorList>
    </citation>
    <scope>NUCLEOTIDE SEQUENCE [LARGE SCALE GENOMIC DNA]</scope>
    <source>
        <strain evidence="2">F231</strain>
    </source>
</reference>
<feature type="transmembrane region" description="Helical" evidence="1">
    <location>
        <begin position="50"/>
        <end position="68"/>
    </location>
</feature>
<sequence length="114" mass="13138">MFGGMIFTGNSKLPRCVRLFGLCFVFLLLWCISAYHSCQSILQHWRSLSIFTEQNMLLAVLVIIYVELANEASNRILFLGTYNENGMEWNCDVMMMCNQTNSYDQSGMQSSFSY</sequence>
<evidence type="ECO:0000313" key="2">
    <source>
        <dbReference type="EMBL" id="KAK4791838.1"/>
    </source>
</evidence>
<dbReference type="AlphaFoldDB" id="A0AAN7RAH7"/>
<evidence type="ECO:0000313" key="3">
    <source>
        <dbReference type="Proteomes" id="UP001346149"/>
    </source>
</evidence>
<organism evidence="2 3">
    <name type="scientific">Trapa natans</name>
    <name type="common">Water chestnut</name>
    <dbReference type="NCBI Taxonomy" id="22666"/>
    <lineage>
        <taxon>Eukaryota</taxon>
        <taxon>Viridiplantae</taxon>
        <taxon>Streptophyta</taxon>
        <taxon>Embryophyta</taxon>
        <taxon>Tracheophyta</taxon>
        <taxon>Spermatophyta</taxon>
        <taxon>Magnoliopsida</taxon>
        <taxon>eudicotyledons</taxon>
        <taxon>Gunneridae</taxon>
        <taxon>Pentapetalae</taxon>
        <taxon>rosids</taxon>
        <taxon>malvids</taxon>
        <taxon>Myrtales</taxon>
        <taxon>Lythraceae</taxon>
        <taxon>Trapa</taxon>
    </lineage>
</organism>
<keyword evidence="1" id="KW-1133">Transmembrane helix</keyword>
<keyword evidence="1" id="KW-0812">Transmembrane</keyword>
<gene>
    <name evidence="2" type="ORF">SAY86_032251</name>
</gene>
<proteinExistence type="predicted"/>
<dbReference type="EMBL" id="JAXQNO010000009">
    <property type="protein sequence ID" value="KAK4791838.1"/>
    <property type="molecule type" value="Genomic_DNA"/>
</dbReference>